<evidence type="ECO:0000313" key="2">
    <source>
        <dbReference type="WBParaSite" id="EN70_5616"/>
    </source>
</evidence>
<reference evidence="2" key="2">
    <citation type="submission" date="2016-11" db="UniProtKB">
        <authorList>
            <consortium name="WormBaseParasite"/>
        </authorList>
    </citation>
    <scope>IDENTIFICATION</scope>
</reference>
<protein>
    <submittedName>
        <fullName evidence="2">V-type proton ATPase subunit C</fullName>
    </submittedName>
</protein>
<dbReference type="WBParaSite" id="EN70_5616">
    <property type="protein sequence ID" value="EN70_5616"/>
    <property type="gene ID" value="EN70_5616"/>
</dbReference>
<dbReference type="AlphaFoldDB" id="A0A1I7VRY2"/>
<accession>A0A1I7VRY2</accession>
<dbReference type="Proteomes" id="UP000095285">
    <property type="component" value="Unassembled WGS sequence"/>
</dbReference>
<proteinExistence type="predicted"/>
<dbReference type="STRING" id="7209.A0A1I7VRY2"/>
<name>A0A1I7VRY2_LOALO</name>
<reference evidence="1" key="1">
    <citation type="submission" date="2012-04" db="EMBL/GenBank/DDBJ databases">
        <title>The Genome Sequence of Loa loa.</title>
        <authorList>
            <consortium name="The Broad Institute Genome Sequencing Platform"/>
            <consortium name="Broad Institute Genome Sequencing Center for Infectious Disease"/>
            <person name="Nutman T.B."/>
            <person name="Fink D.L."/>
            <person name="Russ C."/>
            <person name="Young S."/>
            <person name="Zeng Q."/>
            <person name="Gargeya S."/>
            <person name="Alvarado L."/>
            <person name="Berlin A."/>
            <person name="Chapman S.B."/>
            <person name="Chen Z."/>
            <person name="Freedman E."/>
            <person name="Gellesch M."/>
            <person name="Goldberg J."/>
            <person name="Griggs A."/>
            <person name="Gujja S."/>
            <person name="Heilman E.R."/>
            <person name="Heiman D."/>
            <person name="Howarth C."/>
            <person name="Mehta T."/>
            <person name="Neiman D."/>
            <person name="Pearson M."/>
            <person name="Roberts A."/>
            <person name="Saif S."/>
            <person name="Shea T."/>
            <person name="Shenoy N."/>
            <person name="Sisk P."/>
            <person name="Stolte C."/>
            <person name="Sykes S."/>
            <person name="White J."/>
            <person name="Yandava C."/>
            <person name="Haas B."/>
            <person name="Henn M.R."/>
            <person name="Nusbaum C."/>
            <person name="Birren B."/>
        </authorList>
    </citation>
    <scope>NUCLEOTIDE SEQUENCE [LARGE SCALE GENOMIC DNA]</scope>
</reference>
<keyword evidence="1" id="KW-1185">Reference proteome</keyword>
<sequence>MQAITASIQQKLMTKTVKTKKTKLRPTAYIQPTQKNLATYRFAIIPFDVVSSPFLLTAVIRHPLDEESSKLSAEVEKNLHVDNVVLTAESELESNRKTQEVKDFFKKAKMHLKEFQANYDIEVDSKQEITKKTAKLLEIEWNNIKDEFYLELDDPEKGLQTKRQILQSYGAIYDQLGLLCPIILPWKLLIGSRFIEECVL</sequence>
<evidence type="ECO:0000313" key="1">
    <source>
        <dbReference type="Proteomes" id="UP000095285"/>
    </source>
</evidence>
<organism evidence="1 2">
    <name type="scientific">Loa loa</name>
    <name type="common">Eye worm</name>
    <name type="synonym">Filaria loa</name>
    <dbReference type="NCBI Taxonomy" id="7209"/>
    <lineage>
        <taxon>Eukaryota</taxon>
        <taxon>Metazoa</taxon>
        <taxon>Ecdysozoa</taxon>
        <taxon>Nematoda</taxon>
        <taxon>Chromadorea</taxon>
        <taxon>Rhabditida</taxon>
        <taxon>Spirurina</taxon>
        <taxon>Spiruromorpha</taxon>
        <taxon>Filarioidea</taxon>
        <taxon>Onchocercidae</taxon>
        <taxon>Loa</taxon>
    </lineage>
</organism>